<name>A0A3P4B8D3_9BURK</name>
<dbReference type="Gene3D" id="2.60.450.10">
    <property type="entry name" value="Lipopolysaccharide (LPS) transport protein A like domain"/>
    <property type="match status" value="1"/>
</dbReference>
<gene>
    <name evidence="7" type="ORF">PIGHUM_03866</name>
</gene>
<keyword evidence="2" id="KW-0997">Cell inner membrane</keyword>
<feature type="chain" id="PRO_5018155400" evidence="6">
    <location>
        <begin position="25"/>
        <end position="205"/>
    </location>
</feature>
<keyword evidence="4" id="KW-1133">Transmembrane helix</keyword>
<evidence type="ECO:0000256" key="2">
    <source>
        <dbReference type="ARBA" id="ARBA00022519"/>
    </source>
</evidence>
<dbReference type="InterPro" id="IPR010664">
    <property type="entry name" value="LipoPS_assembly_LptC-rel"/>
</dbReference>
<dbReference type="NCBIfam" id="TIGR04409">
    <property type="entry name" value="LptC_YrbK"/>
    <property type="match status" value="1"/>
</dbReference>
<dbReference type="InterPro" id="IPR052363">
    <property type="entry name" value="LPS_export_LptC"/>
</dbReference>
<dbReference type="GO" id="GO:0017089">
    <property type="term" value="F:glycolipid transfer activity"/>
    <property type="evidence" value="ECO:0007669"/>
    <property type="project" value="TreeGrafter"/>
</dbReference>
<keyword evidence="5" id="KW-0472">Membrane</keyword>
<dbReference type="InterPro" id="IPR026265">
    <property type="entry name" value="LptC"/>
</dbReference>
<accession>A0A3P4B8D3</accession>
<evidence type="ECO:0000256" key="1">
    <source>
        <dbReference type="ARBA" id="ARBA00022475"/>
    </source>
</evidence>
<proteinExistence type="predicted"/>
<sequence>MKDKVASGVSIALLAALVAGTWWAADYAKRAVLEDPPRRMTHEIDSYVEQFVMVRSDEAGVPITRMEGDRLEHYPDDDSSEVDQFRAVSQRPERPTMTARSIHARMDEDGARVVMRGDVQLRRLPSPGRAELDIRSEQITLMPDEDVAFTDLPATVVNGTSRIEGRGMRYDNVSRELQVHNQTRVQIVPGGPRPAAPAARRPSNG</sequence>
<keyword evidence="1" id="KW-1003">Cell membrane</keyword>
<dbReference type="Pfam" id="PF06835">
    <property type="entry name" value="LptC"/>
    <property type="match status" value="1"/>
</dbReference>
<reference evidence="7 8" key="1">
    <citation type="submission" date="2018-10" db="EMBL/GenBank/DDBJ databases">
        <authorList>
            <person name="Criscuolo A."/>
        </authorList>
    </citation>
    <scope>NUCLEOTIDE SEQUENCE [LARGE SCALE GENOMIC DNA]</scope>
    <source>
        <strain evidence="7">DnA1</strain>
    </source>
</reference>
<organism evidence="7 8">
    <name type="scientific">Pigmentiphaga humi</name>
    <dbReference type="NCBI Taxonomy" id="2478468"/>
    <lineage>
        <taxon>Bacteria</taxon>
        <taxon>Pseudomonadati</taxon>
        <taxon>Pseudomonadota</taxon>
        <taxon>Betaproteobacteria</taxon>
        <taxon>Burkholderiales</taxon>
        <taxon>Alcaligenaceae</taxon>
        <taxon>Pigmentiphaga</taxon>
    </lineage>
</organism>
<dbReference type="Proteomes" id="UP000277294">
    <property type="component" value="Unassembled WGS sequence"/>
</dbReference>
<dbReference type="OrthoDB" id="5298112at2"/>
<dbReference type="EMBL" id="UWPJ01000030">
    <property type="protein sequence ID" value="VCU71776.1"/>
    <property type="molecule type" value="Genomic_DNA"/>
</dbReference>
<dbReference type="GO" id="GO:0030288">
    <property type="term" value="C:outer membrane-bounded periplasmic space"/>
    <property type="evidence" value="ECO:0007669"/>
    <property type="project" value="TreeGrafter"/>
</dbReference>
<evidence type="ECO:0000313" key="8">
    <source>
        <dbReference type="Proteomes" id="UP000277294"/>
    </source>
</evidence>
<keyword evidence="3" id="KW-0812">Transmembrane</keyword>
<dbReference type="GO" id="GO:0015221">
    <property type="term" value="F:lipopolysaccharide transmembrane transporter activity"/>
    <property type="evidence" value="ECO:0007669"/>
    <property type="project" value="InterPro"/>
</dbReference>
<evidence type="ECO:0000256" key="5">
    <source>
        <dbReference type="ARBA" id="ARBA00023136"/>
    </source>
</evidence>
<keyword evidence="8" id="KW-1185">Reference proteome</keyword>
<evidence type="ECO:0000313" key="7">
    <source>
        <dbReference type="EMBL" id="VCU71776.1"/>
    </source>
</evidence>
<protein>
    <submittedName>
        <fullName evidence="7">Lipopolysaccharide-assembly, LptC-related</fullName>
    </submittedName>
</protein>
<evidence type="ECO:0000256" key="6">
    <source>
        <dbReference type="SAM" id="SignalP"/>
    </source>
</evidence>
<dbReference type="PANTHER" id="PTHR37481:SF1">
    <property type="entry name" value="LIPOPOLYSACCHARIDE EXPORT SYSTEM PROTEIN LPTC"/>
    <property type="match status" value="1"/>
</dbReference>
<dbReference type="GO" id="GO:0005886">
    <property type="term" value="C:plasma membrane"/>
    <property type="evidence" value="ECO:0007669"/>
    <property type="project" value="InterPro"/>
</dbReference>
<dbReference type="PANTHER" id="PTHR37481">
    <property type="entry name" value="LIPOPOLYSACCHARIDE EXPORT SYSTEM PROTEIN LPTC"/>
    <property type="match status" value="1"/>
</dbReference>
<evidence type="ECO:0000256" key="4">
    <source>
        <dbReference type="ARBA" id="ARBA00022989"/>
    </source>
</evidence>
<keyword evidence="6" id="KW-0732">Signal</keyword>
<feature type="signal peptide" evidence="6">
    <location>
        <begin position="1"/>
        <end position="24"/>
    </location>
</feature>
<evidence type="ECO:0000256" key="3">
    <source>
        <dbReference type="ARBA" id="ARBA00022692"/>
    </source>
</evidence>
<dbReference type="RefSeq" id="WP_124081375.1">
    <property type="nucleotide sequence ID" value="NZ_UWPJ01000030.1"/>
</dbReference>
<dbReference type="AlphaFoldDB" id="A0A3P4B8D3"/>